<gene>
    <name evidence="2" type="ORF">DI533_21920</name>
</gene>
<comment type="caution">
    <text evidence="2">The sequence shown here is derived from an EMBL/GenBank/DDBJ whole genome shotgun (WGS) entry which is preliminary data.</text>
</comment>
<keyword evidence="1" id="KW-0812">Transmembrane</keyword>
<feature type="transmembrane region" description="Helical" evidence="1">
    <location>
        <begin position="191"/>
        <end position="211"/>
    </location>
</feature>
<organism evidence="2 3">
    <name type="scientific">Cereibacter sphaeroides</name>
    <name type="common">Rhodobacter sphaeroides</name>
    <dbReference type="NCBI Taxonomy" id="1063"/>
    <lineage>
        <taxon>Bacteria</taxon>
        <taxon>Pseudomonadati</taxon>
        <taxon>Pseudomonadota</taxon>
        <taxon>Alphaproteobacteria</taxon>
        <taxon>Rhodobacterales</taxon>
        <taxon>Paracoccaceae</taxon>
        <taxon>Cereibacter</taxon>
    </lineage>
</organism>
<proteinExistence type="predicted"/>
<accession>A0A2W5U9D9</accession>
<keyword evidence="1" id="KW-1133">Transmembrane helix</keyword>
<evidence type="ECO:0000313" key="2">
    <source>
        <dbReference type="EMBL" id="PZQ94550.1"/>
    </source>
</evidence>
<dbReference type="EMBL" id="QFQS01000018">
    <property type="protein sequence ID" value="PZQ94550.1"/>
    <property type="molecule type" value="Genomic_DNA"/>
</dbReference>
<keyword evidence="1" id="KW-0472">Membrane</keyword>
<dbReference type="AlphaFoldDB" id="A0A2W5U9D9"/>
<sequence length="222" mass="23731">MSWQVTAVFGLTVLAISLQLSRTGEAIESGLSVAREAGQPKAVALAKFDPARDMTVASEVNLVARIDPTQMLTVTGSESTGDGGVRTYVRRLFLLQDERDKRTAKTVRAAVLLPDEDVGRFLGLVGETGSKAKRGGQIVELNGISVSRPRLAKEAVAEIERQGMEPADDMVFVVPFLDGRATVFQPRDRSWRILVGFIAGAGAGLLVLAIGKRVALIKSAQS</sequence>
<evidence type="ECO:0000313" key="3">
    <source>
        <dbReference type="Proteomes" id="UP000248975"/>
    </source>
</evidence>
<evidence type="ECO:0000256" key="1">
    <source>
        <dbReference type="SAM" id="Phobius"/>
    </source>
</evidence>
<name>A0A2W5U9D9_CERSP</name>
<dbReference type="Proteomes" id="UP000248975">
    <property type="component" value="Unassembled WGS sequence"/>
</dbReference>
<reference evidence="2 3" key="1">
    <citation type="submission" date="2017-08" db="EMBL/GenBank/DDBJ databases">
        <title>Infants hospitalized years apart are colonized by the same room-sourced microbial strains.</title>
        <authorList>
            <person name="Brooks B."/>
            <person name="Olm M.R."/>
            <person name="Firek B.A."/>
            <person name="Baker R."/>
            <person name="Thomas B.C."/>
            <person name="Morowitz M.J."/>
            <person name="Banfield J.F."/>
        </authorList>
    </citation>
    <scope>NUCLEOTIDE SEQUENCE [LARGE SCALE GENOMIC DNA]</scope>
    <source>
        <strain evidence="2">S2_003_000_R2_11</strain>
    </source>
</reference>
<protein>
    <submittedName>
        <fullName evidence="2">Uncharacterized protein</fullName>
    </submittedName>
</protein>